<accession>A0A8S5N3N4</accession>
<evidence type="ECO:0000259" key="1">
    <source>
        <dbReference type="Pfam" id="PF23961"/>
    </source>
</evidence>
<organism evidence="2">
    <name type="scientific">Myoviridae sp. ctpiG4</name>
    <dbReference type="NCBI Taxonomy" id="2826698"/>
    <lineage>
        <taxon>Viruses</taxon>
        <taxon>Duplodnaviria</taxon>
        <taxon>Heunggongvirae</taxon>
        <taxon>Uroviricota</taxon>
        <taxon>Caudoviricetes</taxon>
    </lineage>
</organism>
<proteinExistence type="predicted"/>
<dbReference type="EMBL" id="BK015050">
    <property type="protein sequence ID" value="DAD88951.1"/>
    <property type="molecule type" value="Genomic_DNA"/>
</dbReference>
<protein>
    <recommendedName>
        <fullName evidence="1">Phage neck terminator protein gp12-like domain-containing protein</fullName>
    </recommendedName>
</protein>
<name>A0A8S5N3N4_9CAUD</name>
<reference evidence="2" key="1">
    <citation type="journal article" date="2021" name="Proc. Natl. Acad. Sci. U.S.A.">
        <title>A Catalog of Tens of Thousands of Viruses from Human Metagenomes Reveals Hidden Associations with Chronic Diseases.</title>
        <authorList>
            <person name="Tisza M.J."/>
            <person name="Buck C.B."/>
        </authorList>
    </citation>
    <scope>NUCLEOTIDE SEQUENCE</scope>
    <source>
        <strain evidence="2">CtpiG4</strain>
    </source>
</reference>
<sequence length="199" mass="22747">MPVQTMRALKTAFYRATMTALGYDPDKAYKKIKPPVRMTYPQLGNPDWTMEEDVVFITIMDANGDDVSQPIHELWKDDGEDLLREHYATRVLQVIFTAYGPNGYDRLVQLRHTFLDGSSVLRAANIFIIPGSDTPQYVPELFHNMWFERTDLTLRFNNQLLFEENIKSIKEVPVKKVDANRSGTSDVILYGGGITIKKG</sequence>
<dbReference type="Pfam" id="PF23961">
    <property type="entry name" value="Phage_tail_terminator_9"/>
    <property type="match status" value="1"/>
</dbReference>
<feature type="domain" description="Phage neck terminator protein gp12-like" evidence="1">
    <location>
        <begin position="36"/>
        <end position="177"/>
    </location>
</feature>
<evidence type="ECO:0000313" key="2">
    <source>
        <dbReference type="EMBL" id="DAD88951.1"/>
    </source>
</evidence>
<dbReference type="InterPro" id="IPR057087">
    <property type="entry name" value="Gp12-like"/>
</dbReference>